<dbReference type="GO" id="GO:0003677">
    <property type="term" value="F:DNA binding"/>
    <property type="evidence" value="ECO:0007669"/>
    <property type="project" value="InterPro"/>
</dbReference>
<dbReference type="Proteomes" id="UP000199286">
    <property type="component" value="Unassembled WGS sequence"/>
</dbReference>
<dbReference type="GO" id="GO:0000150">
    <property type="term" value="F:DNA strand exchange activity"/>
    <property type="evidence" value="ECO:0007669"/>
    <property type="project" value="InterPro"/>
</dbReference>
<reference evidence="2 3" key="1">
    <citation type="submission" date="2016-10" db="EMBL/GenBank/DDBJ databases">
        <authorList>
            <person name="de Groot N.N."/>
        </authorList>
    </citation>
    <scope>NUCLEOTIDE SEQUENCE [LARGE SCALE GENOMIC DNA]</scope>
    <source>
        <strain evidence="2 3">DSM 26880</strain>
    </source>
</reference>
<dbReference type="AlphaFoldDB" id="A0A1H3J1F5"/>
<proteinExistence type="predicted"/>
<feature type="domain" description="Resolvase/invertase-type recombinase catalytic" evidence="1">
    <location>
        <begin position="8"/>
        <end position="52"/>
    </location>
</feature>
<dbReference type="RefSeq" id="WP_177177861.1">
    <property type="nucleotide sequence ID" value="NZ_FNPF01000006.1"/>
</dbReference>
<keyword evidence="3" id="KW-1185">Reference proteome</keyword>
<dbReference type="Gene3D" id="3.40.50.1390">
    <property type="entry name" value="Resolvase, N-terminal catalytic domain"/>
    <property type="match status" value="1"/>
</dbReference>
<dbReference type="InterPro" id="IPR006119">
    <property type="entry name" value="Resolv_N"/>
</dbReference>
<dbReference type="STRING" id="321339.SAMN05444340_1062"/>
<evidence type="ECO:0000313" key="3">
    <source>
        <dbReference type="Proteomes" id="UP000199286"/>
    </source>
</evidence>
<dbReference type="InterPro" id="IPR036162">
    <property type="entry name" value="Resolvase-like_N_sf"/>
</dbReference>
<evidence type="ECO:0000313" key="2">
    <source>
        <dbReference type="EMBL" id="SDY33830.1"/>
    </source>
</evidence>
<dbReference type="Pfam" id="PF00239">
    <property type="entry name" value="Resolvase"/>
    <property type="match status" value="1"/>
</dbReference>
<name>A0A1H3J1F5_9RHOB</name>
<gene>
    <name evidence="2" type="ORF">SAMN05444340_1062</name>
</gene>
<organism evidence="2 3">
    <name type="scientific">Citreimonas salinaria</name>
    <dbReference type="NCBI Taxonomy" id="321339"/>
    <lineage>
        <taxon>Bacteria</taxon>
        <taxon>Pseudomonadati</taxon>
        <taxon>Pseudomonadota</taxon>
        <taxon>Alphaproteobacteria</taxon>
        <taxon>Rhodobacterales</taxon>
        <taxon>Roseobacteraceae</taxon>
        <taxon>Citreimonas</taxon>
    </lineage>
</organism>
<protein>
    <submittedName>
        <fullName evidence="2">Resolvase, N terminal domain</fullName>
    </submittedName>
</protein>
<accession>A0A1H3J1F5</accession>
<dbReference type="EMBL" id="FNPF01000006">
    <property type="protein sequence ID" value="SDY33830.1"/>
    <property type="molecule type" value="Genomic_DNA"/>
</dbReference>
<evidence type="ECO:0000259" key="1">
    <source>
        <dbReference type="Pfam" id="PF00239"/>
    </source>
</evidence>
<sequence length="56" mass="5975">MTTGTTALLYLRAASANDAAIAEQRRFCTGYAEARGWRILDVVVDNGVSGMRDAPA</sequence>